<dbReference type="InterPro" id="IPR009057">
    <property type="entry name" value="Homeodomain-like_sf"/>
</dbReference>
<dbReference type="GO" id="GO:0000976">
    <property type="term" value="F:transcription cis-regulatory region binding"/>
    <property type="evidence" value="ECO:0007669"/>
    <property type="project" value="TreeGrafter"/>
</dbReference>
<dbReference type="Pfam" id="PF00440">
    <property type="entry name" value="TetR_N"/>
    <property type="match status" value="1"/>
</dbReference>
<reference evidence="7 8" key="1">
    <citation type="submission" date="2020-08" db="EMBL/GenBank/DDBJ databases">
        <title>Sequencing the genomes of 1000 actinobacteria strains.</title>
        <authorList>
            <person name="Klenk H.-P."/>
        </authorList>
    </citation>
    <scope>NUCLEOTIDE SEQUENCE [LARGE SCALE GENOMIC DNA]</scope>
    <source>
        <strain evidence="7 8">DSM 44598</strain>
    </source>
</reference>
<dbReference type="GO" id="GO:0003700">
    <property type="term" value="F:DNA-binding transcription factor activity"/>
    <property type="evidence" value="ECO:0007669"/>
    <property type="project" value="TreeGrafter"/>
</dbReference>
<dbReference type="PANTHER" id="PTHR30055:SF234">
    <property type="entry name" value="HTH-TYPE TRANSCRIPTIONAL REGULATOR BETI"/>
    <property type="match status" value="1"/>
</dbReference>
<dbReference type="PROSITE" id="PS50977">
    <property type="entry name" value="HTH_TETR_2"/>
    <property type="match status" value="1"/>
</dbReference>
<keyword evidence="8" id="KW-1185">Reference proteome</keyword>
<dbReference type="AlphaFoldDB" id="A0A840VZW5"/>
<dbReference type="InterPro" id="IPR050109">
    <property type="entry name" value="HTH-type_TetR-like_transc_reg"/>
</dbReference>
<keyword evidence="4" id="KW-0804">Transcription</keyword>
<evidence type="ECO:0000313" key="8">
    <source>
        <dbReference type="Proteomes" id="UP000579647"/>
    </source>
</evidence>
<gene>
    <name evidence="7" type="ORF">HNR07_001156</name>
</gene>
<dbReference type="SUPFAM" id="SSF46689">
    <property type="entry name" value="Homeodomain-like"/>
    <property type="match status" value="1"/>
</dbReference>
<evidence type="ECO:0000256" key="2">
    <source>
        <dbReference type="ARBA" id="ARBA00023015"/>
    </source>
</evidence>
<dbReference type="InterPro" id="IPR001647">
    <property type="entry name" value="HTH_TetR"/>
</dbReference>
<keyword evidence="3 5" id="KW-0238">DNA-binding</keyword>
<feature type="DNA-binding region" description="H-T-H motif" evidence="5">
    <location>
        <begin position="41"/>
        <end position="60"/>
    </location>
</feature>
<accession>A0A840VZW5</accession>
<dbReference type="InterPro" id="IPR036271">
    <property type="entry name" value="Tet_transcr_reg_TetR-rel_C_sf"/>
</dbReference>
<protein>
    <submittedName>
        <fullName evidence="7">AcrR family transcriptional regulator</fullName>
    </submittedName>
</protein>
<sequence length="211" mass="23154">MAQITSSTPGKRVRKAPEERRAEILDAAARLALDEGIERVTMKQVATELGVRPGLISHYFASIDALHCEAFEHAVTAEREALFEAPQGAPALDRLREFLGRVAGERFAELGRLWINGRHLARYRGELRRVVDEQEARMRAGLTELITAGQHAGEFTAADPERVCLVLLVVIDGLHASANSDTRVEHPVLDGLVQSVAERELGLAPGTLKPR</sequence>
<proteinExistence type="predicted"/>
<evidence type="ECO:0000313" key="7">
    <source>
        <dbReference type="EMBL" id="MBB5490019.1"/>
    </source>
</evidence>
<evidence type="ECO:0000256" key="1">
    <source>
        <dbReference type="ARBA" id="ARBA00022491"/>
    </source>
</evidence>
<comment type="caution">
    <text evidence="7">The sequence shown here is derived from an EMBL/GenBank/DDBJ whole genome shotgun (WGS) entry which is preliminary data.</text>
</comment>
<name>A0A840VZW5_9ACTN</name>
<dbReference type="PANTHER" id="PTHR30055">
    <property type="entry name" value="HTH-TYPE TRANSCRIPTIONAL REGULATOR RUTR"/>
    <property type="match status" value="1"/>
</dbReference>
<feature type="domain" description="HTH tetR-type" evidence="6">
    <location>
        <begin position="18"/>
        <end position="78"/>
    </location>
</feature>
<dbReference type="SUPFAM" id="SSF48498">
    <property type="entry name" value="Tetracyclin repressor-like, C-terminal domain"/>
    <property type="match status" value="1"/>
</dbReference>
<evidence type="ECO:0000256" key="4">
    <source>
        <dbReference type="ARBA" id="ARBA00023163"/>
    </source>
</evidence>
<organism evidence="7 8">
    <name type="scientific">Nocardiopsis metallicus</name>
    <dbReference type="NCBI Taxonomy" id="179819"/>
    <lineage>
        <taxon>Bacteria</taxon>
        <taxon>Bacillati</taxon>
        <taxon>Actinomycetota</taxon>
        <taxon>Actinomycetes</taxon>
        <taxon>Streptosporangiales</taxon>
        <taxon>Nocardiopsidaceae</taxon>
        <taxon>Nocardiopsis</taxon>
    </lineage>
</organism>
<dbReference type="Proteomes" id="UP000579647">
    <property type="component" value="Unassembled WGS sequence"/>
</dbReference>
<dbReference type="InterPro" id="IPR039538">
    <property type="entry name" value="BetI_C"/>
</dbReference>
<keyword evidence="2" id="KW-0805">Transcription regulation</keyword>
<dbReference type="Gene3D" id="1.10.357.10">
    <property type="entry name" value="Tetracycline Repressor, domain 2"/>
    <property type="match status" value="1"/>
</dbReference>
<keyword evidence="1" id="KW-0678">Repressor</keyword>
<evidence type="ECO:0000256" key="3">
    <source>
        <dbReference type="ARBA" id="ARBA00023125"/>
    </source>
</evidence>
<dbReference type="EMBL" id="JACHDO010000001">
    <property type="protein sequence ID" value="MBB5490019.1"/>
    <property type="molecule type" value="Genomic_DNA"/>
</dbReference>
<dbReference type="Pfam" id="PF13977">
    <property type="entry name" value="TetR_C_6"/>
    <property type="match status" value="1"/>
</dbReference>
<dbReference type="RefSeq" id="WP_184362824.1">
    <property type="nucleotide sequence ID" value="NZ_BAAAKM010000103.1"/>
</dbReference>
<evidence type="ECO:0000259" key="6">
    <source>
        <dbReference type="PROSITE" id="PS50977"/>
    </source>
</evidence>
<evidence type="ECO:0000256" key="5">
    <source>
        <dbReference type="PROSITE-ProRule" id="PRU00335"/>
    </source>
</evidence>